<name>A0ABZ3J5P5_SPOA4</name>
<dbReference type="Pfam" id="PF08666">
    <property type="entry name" value="SAF"/>
    <property type="match status" value="1"/>
</dbReference>
<dbReference type="PANTHER" id="PTHR30536:SF5">
    <property type="entry name" value="ALTRONATE DEHYDRATASE"/>
    <property type="match status" value="1"/>
</dbReference>
<evidence type="ECO:0000313" key="3">
    <source>
        <dbReference type="EMBL" id="XFO73673.1"/>
    </source>
</evidence>
<protein>
    <recommendedName>
        <fullName evidence="2">SAF domain-containing protein</fullName>
    </recommendedName>
</protein>
<feature type="domain" description="SAF" evidence="2">
    <location>
        <begin position="12"/>
        <end position="89"/>
    </location>
</feature>
<dbReference type="Gene3D" id="2.30.130.110">
    <property type="match status" value="1"/>
</dbReference>
<proteinExistence type="predicted"/>
<evidence type="ECO:0000256" key="1">
    <source>
        <dbReference type="ARBA" id="ARBA00023239"/>
    </source>
</evidence>
<dbReference type="RefSeq" id="WP_093795684.1">
    <property type="nucleotide sequence ID" value="NZ_CP155571.1"/>
</dbReference>
<accession>A0ABZ3J5P5</accession>
<reference evidence="3" key="1">
    <citation type="submission" date="2024-05" db="EMBL/GenBank/DDBJ databases">
        <title>Isolation and characterization of Sporomusa carbonis sp. nov., a carboxydotrophic hydrogenogen in the genus of Sporomusa isolated from a charcoal burning pile.</title>
        <authorList>
            <person name="Boeer T."/>
            <person name="Rosenbaum F."/>
            <person name="Eysell L."/>
            <person name="Mueller V."/>
            <person name="Daniel R."/>
            <person name="Poehlein A."/>
        </authorList>
    </citation>
    <scope>NUCLEOTIDE SEQUENCE [LARGE SCALE GENOMIC DNA]</scope>
    <source>
        <strain evidence="3">DSM 3132</strain>
    </source>
</reference>
<organism evidence="3 4">
    <name type="scientific">Sporomusa acidovorans (strain ATCC 49682 / DSM 3132 / Mol)</name>
    <dbReference type="NCBI Taxonomy" id="1123286"/>
    <lineage>
        <taxon>Bacteria</taxon>
        <taxon>Bacillati</taxon>
        <taxon>Bacillota</taxon>
        <taxon>Negativicutes</taxon>
        <taxon>Selenomonadales</taxon>
        <taxon>Sporomusaceae</taxon>
        <taxon>Sporomusa</taxon>
    </lineage>
</organism>
<evidence type="ECO:0000259" key="2">
    <source>
        <dbReference type="SMART" id="SM00858"/>
    </source>
</evidence>
<dbReference type="CDD" id="cd11613">
    <property type="entry name" value="SAF_AH_GD"/>
    <property type="match status" value="1"/>
</dbReference>
<dbReference type="SMART" id="SM00858">
    <property type="entry name" value="SAF"/>
    <property type="match status" value="1"/>
</dbReference>
<dbReference type="InterPro" id="IPR044144">
    <property type="entry name" value="SAF_UxaA/GarD"/>
</dbReference>
<dbReference type="InterPro" id="IPR013974">
    <property type="entry name" value="SAF"/>
</dbReference>
<evidence type="ECO:0000313" key="4">
    <source>
        <dbReference type="Proteomes" id="UP000216052"/>
    </source>
</evidence>
<dbReference type="InterPro" id="IPR052172">
    <property type="entry name" value="UxaA_altronate/galactarate_dh"/>
</dbReference>
<dbReference type="PANTHER" id="PTHR30536">
    <property type="entry name" value="ALTRONATE/GALACTARATE DEHYDRATASE"/>
    <property type="match status" value="1"/>
</dbReference>
<keyword evidence="4" id="KW-1185">Reference proteome</keyword>
<dbReference type="Proteomes" id="UP000216052">
    <property type="component" value="Chromosome"/>
</dbReference>
<dbReference type="EMBL" id="CP155571">
    <property type="protein sequence ID" value="XFO73673.1"/>
    <property type="molecule type" value="Genomic_DNA"/>
</dbReference>
<gene>
    <name evidence="3" type="ORF">SPACI_037800</name>
</gene>
<sequence length="93" mass="10172">MEHKILIHGAADTVGVAVQDIKAGETVIGVYLDTNTDITITSNYDIPLGHKIALKTIPAGEFVYEYGEKIGKATQNINLGDWAHVHNLKSARW</sequence>
<keyword evidence="1" id="KW-0456">Lyase</keyword>